<evidence type="ECO:0000256" key="1">
    <source>
        <dbReference type="SAM" id="SignalP"/>
    </source>
</evidence>
<dbReference type="GO" id="GO:0004553">
    <property type="term" value="F:hydrolase activity, hydrolyzing O-glycosyl compounds"/>
    <property type="evidence" value="ECO:0007669"/>
    <property type="project" value="TreeGrafter"/>
</dbReference>
<dbReference type="EMBL" id="JAPDOD010000022">
    <property type="protein sequence ID" value="MDA0163072.1"/>
    <property type="molecule type" value="Genomic_DNA"/>
</dbReference>
<evidence type="ECO:0000313" key="3">
    <source>
        <dbReference type="Proteomes" id="UP001149140"/>
    </source>
</evidence>
<accession>A0A9X3MXN9</accession>
<organism evidence="2 3">
    <name type="scientific">Solirubrobacter ginsenosidimutans</name>
    <dbReference type="NCBI Taxonomy" id="490573"/>
    <lineage>
        <taxon>Bacteria</taxon>
        <taxon>Bacillati</taxon>
        <taxon>Actinomycetota</taxon>
        <taxon>Thermoleophilia</taxon>
        <taxon>Solirubrobacterales</taxon>
        <taxon>Solirubrobacteraceae</taxon>
        <taxon>Solirubrobacter</taxon>
    </lineage>
</organism>
<dbReference type="AlphaFoldDB" id="A0A9X3MXN9"/>
<feature type="chain" id="PRO_5040981175" description="Cellulase family glycosylhydrolase" evidence="1">
    <location>
        <begin position="26"/>
        <end position="372"/>
    </location>
</feature>
<dbReference type="InterPro" id="IPR051923">
    <property type="entry name" value="Glycosyl_Hydrolase_39"/>
</dbReference>
<dbReference type="Proteomes" id="UP001149140">
    <property type="component" value="Unassembled WGS sequence"/>
</dbReference>
<dbReference type="PANTHER" id="PTHR12631">
    <property type="entry name" value="ALPHA-L-IDURONIDASE"/>
    <property type="match status" value="1"/>
</dbReference>
<keyword evidence="1" id="KW-0732">Signal</keyword>
<comment type="caution">
    <text evidence="2">The sequence shown here is derived from an EMBL/GenBank/DDBJ whole genome shotgun (WGS) entry which is preliminary data.</text>
</comment>
<reference evidence="2" key="1">
    <citation type="submission" date="2022-10" db="EMBL/GenBank/DDBJ databases">
        <title>The WGS of Solirubrobacter ginsenosidimutans DSM 21036.</title>
        <authorList>
            <person name="Jiang Z."/>
        </authorList>
    </citation>
    <scope>NUCLEOTIDE SEQUENCE</scope>
    <source>
        <strain evidence="2">DSM 21036</strain>
    </source>
</reference>
<feature type="signal peptide" evidence="1">
    <location>
        <begin position="1"/>
        <end position="25"/>
    </location>
</feature>
<dbReference type="SUPFAM" id="SSF51445">
    <property type="entry name" value="(Trans)glycosidases"/>
    <property type="match status" value="1"/>
</dbReference>
<evidence type="ECO:0000313" key="2">
    <source>
        <dbReference type="EMBL" id="MDA0163072.1"/>
    </source>
</evidence>
<evidence type="ECO:0008006" key="4">
    <source>
        <dbReference type="Google" id="ProtNLM"/>
    </source>
</evidence>
<keyword evidence="3" id="KW-1185">Reference proteome</keyword>
<dbReference type="Gene3D" id="3.20.20.80">
    <property type="entry name" value="Glycosidases"/>
    <property type="match status" value="1"/>
</dbReference>
<dbReference type="InterPro" id="IPR017853">
    <property type="entry name" value="GH"/>
</dbReference>
<dbReference type="PANTHER" id="PTHR12631:SF10">
    <property type="entry name" value="BETA-XYLOSIDASE-LIKE PROTEIN-RELATED"/>
    <property type="match status" value="1"/>
</dbReference>
<proteinExistence type="predicted"/>
<dbReference type="RefSeq" id="WP_270042313.1">
    <property type="nucleotide sequence ID" value="NZ_JAPDOD010000022.1"/>
</dbReference>
<sequence length="372" mass="40489">MPRSLPACLSLFTLALALFALPARAHASAGMELALQDDAVFVDQRWMERDVAMDHAVELGATRIRVNVLWARLLVGDPEARHAPHTVTYDFSRIDALQAAAAARGIKLQLTIAGPAPAWATANHEVGNYRPDAAKFGAFVKAVVGHFQGRVDRYAIWNEPNWNTWLAPGRTAASQYRMLYSTGYKAIKATDPRAKVLIGELAPIGGGRAIAPLKFLRDVTCSKANYAAAKKCAPLKADGFAIHPYQFTSAPTVVSGRPDDVPISALSRLTTALDKLAKRNALRTPTKAKMGVYLTEFGYLTEGNRAQKPKVRAAWLASAFTVARRNPRVKQLLQYQLVDPPEDEIWHSAILHRDGSPQAAYAGLAKASASSR</sequence>
<name>A0A9X3MXN9_9ACTN</name>
<protein>
    <recommendedName>
        <fullName evidence="4">Cellulase family glycosylhydrolase</fullName>
    </recommendedName>
</protein>
<gene>
    <name evidence="2" type="ORF">OM076_22555</name>
</gene>